<dbReference type="InterPro" id="IPR017437">
    <property type="entry name" value="ATP-NAD_kinase_PpnK-typ_C"/>
</dbReference>
<keyword evidence="6" id="KW-0067">ATP-binding</keyword>
<keyword evidence="6" id="KW-0547">Nucleotide-binding</keyword>
<dbReference type="AlphaFoldDB" id="A0A9D1RCY7"/>
<dbReference type="GO" id="GO:0003951">
    <property type="term" value="F:NAD+ kinase activity"/>
    <property type="evidence" value="ECO:0007669"/>
    <property type="project" value="UniProtKB-UniRule"/>
</dbReference>
<feature type="binding site" evidence="6">
    <location>
        <begin position="62"/>
        <end position="63"/>
    </location>
    <ligand>
        <name>NAD(+)</name>
        <dbReference type="ChEBI" id="CHEBI:57540"/>
    </ligand>
</feature>
<comment type="catalytic activity">
    <reaction evidence="5 6">
        <text>NAD(+) + ATP = ADP + NADP(+) + H(+)</text>
        <dbReference type="Rhea" id="RHEA:18629"/>
        <dbReference type="ChEBI" id="CHEBI:15378"/>
        <dbReference type="ChEBI" id="CHEBI:30616"/>
        <dbReference type="ChEBI" id="CHEBI:57540"/>
        <dbReference type="ChEBI" id="CHEBI:58349"/>
        <dbReference type="ChEBI" id="CHEBI:456216"/>
        <dbReference type="EC" id="2.7.1.23"/>
    </reaction>
</comment>
<evidence type="ECO:0000256" key="6">
    <source>
        <dbReference type="HAMAP-Rule" id="MF_00361"/>
    </source>
</evidence>
<evidence type="ECO:0000256" key="3">
    <source>
        <dbReference type="ARBA" id="ARBA00022857"/>
    </source>
</evidence>
<organism evidence="7 8">
    <name type="scientific">Candidatus Dorea gallistercoris</name>
    <dbReference type="NCBI Taxonomy" id="2838542"/>
    <lineage>
        <taxon>Bacteria</taxon>
        <taxon>Bacillati</taxon>
        <taxon>Bacillota</taxon>
        <taxon>Clostridia</taxon>
        <taxon>Lachnospirales</taxon>
        <taxon>Lachnospiraceae</taxon>
        <taxon>Dorea</taxon>
    </lineage>
</organism>
<evidence type="ECO:0000256" key="5">
    <source>
        <dbReference type="ARBA" id="ARBA00047925"/>
    </source>
</evidence>
<sequence>MEYFLIVTNDGKDADGQVTAKVKRLLEGAGKTCVLCQKDENKQIIRDSVPERIDCALVIGGDGSLIEVARLLRGRGVPVLGINMGTLGYLTEVEVNHIEEAVARILRGEYGLEDRMMLEGVLKDGQKDVSLNDIVVSRKTEIRIIHFRIYVNGELLNSYEADGIIISTPTGSTAYNLSAGGPILEPTASMIVITPICPHALNTSSIVLSAEDEIVVEIGEGHHGAVEEAMVAFDGADTMPLVTGDTVTVRRAAASTRLMRLSQISFLEMLRRKMKGN</sequence>
<dbReference type="GO" id="GO:0005737">
    <property type="term" value="C:cytoplasm"/>
    <property type="evidence" value="ECO:0007669"/>
    <property type="project" value="UniProtKB-SubCell"/>
</dbReference>
<comment type="cofactor">
    <cofactor evidence="6">
        <name>a divalent metal cation</name>
        <dbReference type="ChEBI" id="CHEBI:60240"/>
    </cofactor>
</comment>
<dbReference type="InterPro" id="IPR002504">
    <property type="entry name" value="NADK"/>
</dbReference>
<dbReference type="InterPro" id="IPR017438">
    <property type="entry name" value="ATP-NAD_kinase_N"/>
</dbReference>
<dbReference type="SUPFAM" id="SSF111331">
    <property type="entry name" value="NAD kinase/diacylglycerol kinase-like"/>
    <property type="match status" value="1"/>
</dbReference>
<gene>
    <name evidence="6" type="primary">nadK</name>
    <name evidence="7" type="ORF">H9873_08085</name>
</gene>
<comment type="caution">
    <text evidence="6">Lacks conserved residue(s) required for the propagation of feature annotation.</text>
</comment>
<protein>
    <recommendedName>
        <fullName evidence="6">NAD kinase</fullName>
        <ecNumber evidence="6">2.7.1.23</ecNumber>
    </recommendedName>
    <alternativeName>
        <fullName evidence="6">ATP-dependent NAD kinase</fullName>
    </alternativeName>
</protein>
<feature type="binding site" evidence="6">
    <location>
        <position position="162"/>
    </location>
    <ligand>
        <name>NAD(+)</name>
        <dbReference type="ChEBI" id="CHEBI:57540"/>
    </ligand>
</feature>
<feature type="binding site" evidence="6">
    <location>
        <begin position="132"/>
        <end position="133"/>
    </location>
    <ligand>
        <name>NAD(+)</name>
        <dbReference type="ChEBI" id="CHEBI:57540"/>
    </ligand>
</feature>
<proteinExistence type="inferred from homology"/>
<dbReference type="GO" id="GO:0046872">
    <property type="term" value="F:metal ion binding"/>
    <property type="evidence" value="ECO:0007669"/>
    <property type="project" value="UniProtKB-UniRule"/>
</dbReference>
<evidence type="ECO:0000313" key="8">
    <source>
        <dbReference type="Proteomes" id="UP000824263"/>
    </source>
</evidence>
<accession>A0A9D1RCY7</accession>
<evidence type="ECO:0000256" key="1">
    <source>
        <dbReference type="ARBA" id="ARBA00022679"/>
    </source>
</evidence>
<dbReference type="EC" id="2.7.1.23" evidence="6"/>
<keyword evidence="3 6" id="KW-0521">NADP</keyword>
<dbReference type="GO" id="GO:0005524">
    <property type="term" value="F:ATP binding"/>
    <property type="evidence" value="ECO:0007669"/>
    <property type="project" value="UniProtKB-KW"/>
</dbReference>
<comment type="subcellular location">
    <subcellularLocation>
        <location evidence="6">Cytoplasm</location>
    </subcellularLocation>
</comment>
<dbReference type="GO" id="GO:0051287">
    <property type="term" value="F:NAD binding"/>
    <property type="evidence" value="ECO:0007669"/>
    <property type="project" value="UniProtKB-ARBA"/>
</dbReference>
<dbReference type="PANTHER" id="PTHR20275:SF0">
    <property type="entry name" value="NAD KINASE"/>
    <property type="match status" value="1"/>
</dbReference>
<dbReference type="Pfam" id="PF20143">
    <property type="entry name" value="NAD_kinase_C"/>
    <property type="match status" value="1"/>
</dbReference>
<dbReference type="GO" id="GO:0019674">
    <property type="term" value="P:NAD+ metabolic process"/>
    <property type="evidence" value="ECO:0007669"/>
    <property type="project" value="InterPro"/>
</dbReference>
<name>A0A9D1RCY7_9FIRM</name>
<reference evidence="7" key="2">
    <citation type="submission" date="2021-04" db="EMBL/GenBank/DDBJ databases">
        <authorList>
            <person name="Gilroy R."/>
        </authorList>
    </citation>
    <scope>NUCLEOTIDE SEQUENCE</scope>
    <source>
        <strain evidence="7">ChiSxjej1B13-11762</strain>
    </source>
</reference>
<keyword evidence="2 6" id="KW-0418">Kinase</keyword>
<feature type="active site" description="Proton acceptor" evidence="6">
    <location>
        <position position="62"/>
    </location>
</feature>
<keyword evidence="6" id="KW-0963">Cytoplasm</keyword>
<dbReference type="EMBL" id="DXGF01000141">
    <property type="protein sequence ID" value="HIW84266.1"/>
    <property type="molecule type" value="Genomic_DNA"/>
</dbReference>
<dbReference type="Gene3D" id="2.60.200.30">
    <property type="entry name" value="Probable inorganic polyphosphate/atp-NAD kinase, domain 2"/>
    <property type="match status" value="1"/>
</dbReference>
<evidence type="ECO:0000256" key="4">
    <source>
        <dbReference type="ARBA" id="ARBA00023027"/>
    </source>
</evidence>
<dbReference type="HAMAP" id="MF_00361">
    <property type="entry name" value="NAD_kinase"/>
    <property type="match status" value="1"/>
</dbReference>
<keyword evidence="4 6" id="KW-0520">NAD</keyword>
<comment type="caution">
    <text evidence="7">The sequence shown here is derived from an EMBL/GenBank/DDBJ whole genome shotgun (WGS) entry which is preliminary data.</text>
</comment>
<dbReference type="GO" id="GO:0006741">
    <property type="term" value="P:NADP+ biosynthetic process"/>
    <property type="evidence" value="ECO:0007669"/>
    <property type="project" value="UniProtKB-UniRule"/>
</dbReference>
<feature type="binding site" evidence="6">
    <location>
        <position position="143"/>
    </location>
    <ligand>
        <name>NAD(+)</name>
        <dbReference type="ChEBI" id="CHEBI:57540"/>
    </ligand>
</feature>
<dbReference type="Proteomes" id="UP000824263">
    <property type="component" value="Unassembled WGS sequence"/>
</dbReference>
<dbReference type="Pfam" id="PF01513">
    <property type="entry name" value="NAD_kinase"/>
    <property type="match status" value="1"/>
</dbReference>
<dbReference type="Gene3D" id="3.40.50.10330">
    <property type="entry name" value="Probable inorganic polyphosphate/atp-NAD kinase, domain 1"/>
    <property type="match status" value="1"/>
</dbReference>
<comment type="similarity">
    <text evidence="6">Belongs to the NAD kinase family.</text>
</comment>
<comment type="function">
    <text evidence="6">Involved in the regulation of the intracellular balance of NAD and NADP, and is a key enzyme in the biosynthesis of NADP. Catalyzes specifically the phosphorylation on 2'-hydroxyl of the adenosine moiety of NAD to yield NADP.</text>
</comment>
<dbReference type="InterPro" id="IPR016064">
    <property type="entry name" value="NAD/diacylglycerol_kinase_sf"/>
</dbReference>
<evidence type="ECO:0000313" key="7">
    <source>
        <dbReference type="EMBL" id="HIW84266.1"/>
    </source>
</evidence>
<keyword evidence="1 6" id="KW-0808">Transferase</keyword>
<dbReference type="PANTHER" id="PTHR20275">
    <property type="entry name" value="NAD KINASE"/>
    <property type="match status" value="1"/>
</dbReference>
<feature type="binding site" evidence="6">
    <location>
        <begin position="173"/>
        <end position="178"/>
    </location>
    <ligand>
        <name>NAD(+)</name>
        <dbReference type="ChEBI" id="CHEBI:57540"/>
    </ligand>
</feature>
<reference evidence="7" key="1">
    <citation type="journal article" date="2021" name="PeerJ">
        <title>Extensive microbial diversity within the chicken gut microbiome revealed by metagenomics and culture.</title>
        <authorList>
            <person name="Gilroy R."/>
            <person name="Ravi A."/>
            <person name="Getino M."/>
            <person name="Pursley I."/>
            <person name="Horton D.L."/>
            <person name="Alikhan N.F."/>
            <person name="Baker D."/>
            <person name="Gharbi K."/>
            <person name="Hall N."/>
            <person name="Watson M."/>
            <person name="Adriaenssens E.M."/>
            <person name="Foster-Nyarko E."/>
            <person name="Jarju S."/>
            <person name="Secka A."/>
            <person name="Antonio M."/>
            <person name="Oren A."/>
            <person name="Chaudhuri R.R."/>
            <person name="La Ragione R."/>
            <person name="Hildebrand F."/>
            <person name="Pallen M.J."/>
        </authorList>
    </citation>
    <scope>NUCLEOTIDE SEQUENCE</scope>
    <source>
        <strain evidence="7">ChiSxjej1B13-11762</strain>
    </source>
</reference>
<evidence type="ECO:0000256" key="2">
    <source>
        <dbReference type="ARBA" id="ARBA00022777"/>
    </source>
</evidence>